<evidence type="ECO:0000313" key="1">
    <source>
        <dbReference type="EMBL" id="SVA00969.1"/>
    </source>
</evidence>
<organism evidence="1">
    <name type="scientific">marine metagenome</name>
    <dbReference type="NCBI Taxonomy" id="408172"/>
    <lineage>
        <taxon>unclassified sequences</taxon>
        <taxon>metagenomes</taxon>
        <taxon>ecological metagenomes</taxon>
    </lineage>
</organism>
<name>A0A381SBU4_9ZZZZ</name>
<accession>A0A381SBU4</accession>
<gene>
    <name evidence="1" type="ORF">METZ01_LOCUS53823</name>
</gene>
<reference evidence="1" key="1">
    <citation type="submission" date="2018-05" db="EMBL/GenBank/DDBJ databases">
        <authorList>
            <person name="Lanie J.A."/>
            <person name="Ng W.-L."/>
            <person name="Kazmierczak K.M."/>
            <person name="Andrzejewski T.M."/>
            <person name="Davidsen T.M."/>
            <person name="Wayne K.J."/>
            <person name="Tettelin H."/>
            <person name="Glass J.I."/>
            <person name="Rusch D."/>
            <person name="Podicherti R."/>
            <person name="Tsui H.-C.T."/>
            <person name="Winkler M.E."/>
        </authorList>
    </citation>
    <scope>NUCLEOTIDE SEQUENCE</scope>
</reference>
<proteinExistence type="predicted"/>
<sequence length="38" mass="4256">MFTPFQTVCDFGVVRLPNGVVATPYLEDNLAFFEVSQC</sequence>
<dbReference type="AlphaFoldDB" id="A0A381SBU4"/>
<dbReference type="EMBL" id="UINC01002855">
    <property type="protein sequence ID" value="SVA00969.1"/>
    <property type="molecule type" value="Genomic_DNA"/>
</dbReference>
<protein>
    <submittedName>
        <fullName evidence="1">Uncharacterized protein</fullName>
    </submittedName>
</protein>